<proteinExistence type="predicted"/>
<reference evidence="1 2" key="1">
    <citation type="journal article" date="2022" name="New Phytol.">
        <title>Ecological generalism drives hyperdiversity of secondary metabolite gene clusters in xylarialean endophytes.</title>
        <authorList>
            <person name="Franco M.E.E."/>
            <person name="Wisecaver J.H."/>
            <person name="Arnold A.E."/>
            <person name="Ju Y.M."/>
            <person name="Slot J.C."/>
            <person name="Ahrendt S."/>
            <person name="Moore L.P."/>
            <person name="Eastman K.E."/>
            <person name="Scott K."/>
            <person name="Konkel Z."/>
            <person name="Mondo S.J."/>
            <person name="Kuo A."/>
            <person name="Hayes R.D."/>
            <person name="Haridas S."/>
            <person name="Andreopoulos B."/>
            <person name="Riley R."/>
            <person name="LaButti K."/>
            <person name="Pangilinan J."/>
            <person name="Lipzen A."/>
            <person name="Amirebrahimi M."/>
            <person name="Yan J."/>
            <person name="Adam C."/>
            <person name="Keymanesh K."/>
            <person name="Ng V."/>
            <person name="Louie K."/>
            <person name="Northen T."/>
            <person name="Drula E."/>
            <person name="Henrissat B."/>
            <person name="Hsieh H.M."/>
            <person name="Youens-Clark K."/>
            <person name="Lutzoni F."/>
            <person name="Miadlikowska J."/>
            <person name="Eastwood D.C."/>
            <person name="Hamelin R.C."/>
            <person name="Grigoriev I.V."/>
            <person name="U'Ren J.M."/>
        </authorList>
    </citation>
    <scope>NUCLEOTIDE SEQUENCE [LARGE SCALE GENOMIC DNA]</scope>
    <source>
        <strain evidence="1 2">ER1909</strain>
    </source>
</reference>
<accession>A0ACC0CPN0</accession>
<dbReference type="EMBL" id="MU394373">
    <property type="protein sequence ID" value="KAI6082331.1"/>
    <property type="molecule type" value="Genomic_DNA"/>
</dbReference>
<keyword evidence="2" id="KW-1185">Reference proteome</keyword>
<evidence type="ECO:0000313" key="2">
    <source>
        <dbReference type="Proteomes" id="UP001497680"/>
    </source>
</evidence>
<sequence length="461" mass="50805">MACTAFLSTLLPKLSPESKVLRDAESPDFQSSMRRWSNYKLKVPFAIVQPANENDVVQTVRGAISASVPFVPASGGHSQWSSIDQSGIIIDLSRYKGVTVDAANNLATVRGGTRMKEFQAALHPHKQFAAVGNGSTVGVIPYYLGGGISTYTPFVGYGSENIVAVKLINSDGELVEVSEKQDPELFWGVCGAGQFLGLVTELTIKTKPYSLLGNEDGQRMCGTYIFSMHSFDVVCAALETIMGSTEYVSAGHIMIVQAPPDLKEQVLLVAPQAFCSATEASKLFQPLVNVGPLQQMLVPSTFDKHSDHLDWVCAEGDFKRFSQAGLAGWSTRNFKHLAELHSELVENCPDAARSGYTVEWHTPCRAKRELKNSFGNENVEYWLNVLSWYTDSANHEFVDTMDHKAQAAMREGSEEAAFVSYTNCTREDPIEYRYKGIGTVDRLRSLKKRVDPTGIFTRELL</sequence>
<gene>
    <name evidence="1" type="ORF">F4821DRAFT_247394</name>
</gene>
<comment type="caution">
    <text evidence="1">The sequence shown here is derived from an EMBL/GenBank/DDBJ whole genome shotgun (WGS) entry which is preliminary data.</text>
</comment>
<evidence type="ECO:0000313" key="1">
    <source>
        <dbReference type="EMBL" id="KAI6082331.1"/>
    </source>
</evidence>
<name>A0ACC0CPN0_9PEZI</name>
<dbReference type="Proteomes" id="UP001497680">
    <property type="component" value="Unassembled WGS sequence"/>
</dbReference>
<organism evidence="1 2">
    <name type="scientific">Hypoxylon rubiginosum</name>
    <dbReference type="NCBI Taxonomy" id="110542"/>
    <lineage>
        <taxon>Eukaryota</taxon>
        <taxon>Fungi</taxon>
        <taxon>Dikarya</taxon>
        <taxon>Ascomycota</taxon>
        <taxon>Pezizomycotina</taxon>
        <taxon>Sordariomycetes</taxon>
        <taxon>Xylariomycetidae</taxon>
        <taxon>Xylariales</taxon>
        <taxon>Hypoxylaceae</taxon>
        <taxon>Hypoxylon</taxon>
    </lineage>
</organism>
<protein>
    <submittedName>
        <fullName evidence="1">FAD-binding domain-containing protein</fullName>
    </submittedName>
</protein>